<keyword evidence="2" id="KW-1185">Reference proteome</keyword>
<evidence type="ECO:0000313" key="2">
    <source>
        <dbReference type="Proteomes" id="UP001201273"/>
    </source>
</evidence>
<accession>A0ABS8W9S1</accession>
<comment type="caution">
    <text evidence="1">The sequence shown here is derived from an EMBL/GenBank/DDBJ whole genome shotgun (WGS) entry which is preliminary data.</text>
</comment>
<protein>
    <submittedName>
        <fullName evidence="1">Uncharacterized protein</fullName>
    </submittedName>
</protein>
<proteinExistence type="predicted"/>
<dbReference type="RefSeq" id="WP_233051721.1">
    <property type="nucleotide sequence ID" value="NZ_JAIMJA010000004.1"/>
</dbReference>
<name>A0ABS8W9S1_9GAMM</name>
<dbReference type="EMBL" id="JAIMJA010000004">
    <property type="protein sequence ID" value="MCE2594140.1"/>
    <property type="molecule type" value="Genomic_DNA"/>
</dbReference>
<gene>
    <name evidence="1" type="ORF">K6Y31_04860</name>
</gene>
<organism evidence="1 2">
    <name type="scientific">Motilimonas cestriensis</name>
    <dbReference type="NCBI Taxonomy" id="2742685"/>
    <lineage>
        <taxon>Bacteria</taxon>
        <taxon>Pseudomonadati</taxon>
        <taxon>Pseudomonadota</taxon>
        <taxon>Gammaproteobacteria</taxon>
        <taxon>Alteromonadales</taxon>
        <taxon>Alteromonadales genera incertae sedis</taxon>
        <taxon>Motilimonas</taxon>
    </lineage>
</organism>
<sequence length="147" mass="17008">MRKNKTLLLLLLVFVLPFGLAKLVLNQHWYQAGELNKGEFLPEQVMLLLSDNRQWLLLHPKTDQATNLLPKLISSLGREQHRVRTLSIAQLSKREQDKLSPDYWYICDPTGLVLLRYVIPPQQAEQLQVAKALQTDLRKLLKMSRVG</sequence>
<evidence type="ECO:0000313" key="1">
    <source>
        <dbReference type="EMBL" id="MCE2594140.1"/>
    </source>
</evidence>
<reference evidence="1 2" key="1">
    <citation type="journal article" date="2022" name="Environ. Microbiol. Rep.">
        <title>Eco-phylogenetic analyses reveal divergent evolution of vitamin B12 metabolism in the marine bacterial family 'Psychromonadaceae'.</title>
        <authorList>
            <person name="Jin X."/>
            <person name="Yang Y."/>
            <person name="Cao H."/>
            <person name="Gao B."/>
            <person name="Zhao Z."/>
        </authorList>
    </citation>
    <scope>NUCLEOTIDE SEQUENCE [LARGE SCALE GENOMIC DNA]</scope>
    <source>
        <strain evidence="1 2">MKS20</strain>
    </source>
</reference>
<dbReference type="Proteomes" id="UP001201273">
    <property type="component" value="Unassembled WGS sequence"/>
</dbReference>